<organism evidence="5 6">
    <name type="scientific">Longispora fulva</name>
    <dbReference type="NCBI Taxonomy" id="619741"/>
    <lineage>
        <taxon>Bacteria</taxon>
        <taxon>Bacillati</taxon>
        <taxon>Actinomycetota</taxon>
        <taxon>Actinomycetes</taxon>
        <taxon>Micromonosporales</taxon>
        <taxon>Micromonosporaceae</taxon>
        <taxon>Longispora</taxon>
    </lineage>
</organism>
<evidence type="ECO:0000256" key="3">
    <source>
        <dbReference type="ARBA" id="ARBA00023163"/>
    </source>
</evidence>
<dbReference type="InterPro" id="IPR036390">
    <property type="entry name" value="WH_DNA-bd_sf"/>
</dbReference>
<dbReference type="InterPro" id="IPR011991">
    <property type="entry name" value="ArsR-like_HTH"/>
</dbReference>
<keyword evidence="6" id="KW-1185">Reference proteome</keyword>
<dbReference type="RefSeq" id="WP_197004491.1">
    <property type="nucleotide sequence ID" value="NZ_BONS01000024.1"/>
</dbReference>
<keyword evidence="2 5" id="KW-0238">DNA-binding</keyword>
<protein>
    <submittedName>
        <fullName evidence="5">DNA-binding transcriptional ArsR family regulator</fullName>
    </submittedName>
</protein>
<dbReference type="GO" id="GO:0003700">
    <property type="term" value="F:DNA-binding transcription factor activity"/>
    <property type="evidence" value="ECO:0007669"/>
    <property type="project" value="InterPro"/>
</dbReference>
<dbReference type="SMART" id="SM00418">
    <property type="entry name" value="HTH_ARSR"/>
    <property type="match status" value="1"/>
</dbReference>
<dbReference type="SUPFAM" id="SSF46785">
    <property type="entry name" value="Winged helix' DNA-binding domain"/>
    <property type="match status" value="1"/>
</dbReference>
<dbReference type="PANTHER" id="PTHR43132:SF6">
    <property type="entry name" value="HTH-TYPE TRANSCRIPTIONAL REPRESSOR CZRA"/>
    <property type="match status" value="1"/>
</dbReference>
<evidence type="ECO:0000256" key="2">
    <source>
        <dbReference type="ARBA" id="ARBA00023125"/>
    </source>
</evidence>
<proteinExistence type="predicted"/>
<evidence type="ECO:0000259" key="4">
    <source>
        <dbReference type="SMART" id="SM00418"/>
    </source>
</evidence>
<gene>
    <name evidence="5" type="ORF">IW245_003841</name>
</gene>
<dbReference type="GO" id="GO:0003677">
    <property type="term" value="F:DNA binding"/>
    <property type="evidence" value="ECO:0007669"/>
    <property type="project" value="UniProtKB-KW"/>
</dbReference>
<name>A0A8J7GJ08_9ACTN</name>
<evidence type="ECO:0000256" key="1">
    <source>
        <dbReference type="ARBA" id="ARBA00023015"/>
    </source>
</evidence>
<keyword evidence="1" id="KW-0805">Transcription regulation</keyword>
<dbReference type="Proteomes" id="UP000622552">
    <property type="component" value="Unassembled WGS sequence"/>
</dbReference>
<dbReference type="InterPro" id="IPR001845">
    <property type="entry name" value="HTH_ArsR_DNA-bd_dom"/>
</dbReference>
<dbReference type="Gene3D" id="1.10.10.10">
    <property type="entry name" value="Winged helix-like DNA-binding domain superfamily/Winged helix DNA-binding domain"/>
    <property type="match status" value="1"/>
</dbReference>
<dbReference type="Pfam" id="PF12840">
    <property type="entry name" value="HTH_20"/>
    <property type="match status" value="1"/>
</dbReference>
<reference evidence="5" key="1">
    <citation type="submission" date="2020-11" db="EMBL/GenBank/DDBJ databases">
        <title>Sequencing the genomes of 1000 actinobacteria strains.</title>
        <authorList>
            <person name="Klenk H.-P."/>
        </authorList>
    </citation>
    <scope>NUCLEOTIDE SEQUENCE</scope>
    <source>
        <strain evidence="5">DSM 45356</strain>
    </source>
</reference>
<keyword evidence="3" id="KW-0804">Transcription</keyword>
<accession>A0A8J7GJ08</accession>
<dbReference type="PANTHER" id="PTHR43132">
    <property type="entry name" value="ARSENICAL RESISTANCE OPERON REPRESSOR ARSR-RELATED"/>
    <property type="match status" value="1"/>
</dbReference>
<evidence type="ECO:0000313" key="5">
    <source>
        <dbReference type="EMBL" id="MBG6137647.1"/>
    </source>
</evidence>
<comment type="caution">
    <text evidence="5">The sequence shown here is derived from an EMBL/GenBank/DDBJ whole genome shotgun (WGS) entry which is preliminary data.</text>
</comment>
<feature type="domain" description="HTH arsR-type" evidence="4">
    <location>
        <begin position="252"/>
        <end position="328"/>
    </location>
</feature>
<dbReference type="EMBL" id="JADOUF010000001">
    <property type="protein sequence ID" value="MBG6137647.1"/>
    <property type="molecule type" value="Genomic_DNA"/>
</dbReference>
<sequence>MSQVRFEVADLAEIRFCVSPLWETVTSLWALADPARHACHRPWIGWARAVAARPEIAPHVELLAAFARPKAPLPDFLTPPPRDSLVDFADELGTVRGTPPEIVAVDIASTHRPASPLHPLARAVAAAPAEWLPRIADAVEAWWLAAILPHWPRMRALLEADIAHRSRQFADGGPRLLFDTLHPSTSWAGDRLLVADPFGLDVAVAGSGLPLRPSLFLDHRVLLTQSDWNPPSAVYPARAVGTLWEHEHRTSTILARLLGANRARLLALCATPTTTTALAARTGLTPGSVSQHLAVLLQAGLLTRHRHGREVHYTRTELGHHLLAPADPATLDLA</sequence>
<dbReference type="CDD" id="cd00090">
    <property type="entry name" value="HTH_ARSR"/>
    <property type="match status" value="1"/>
</dbReference>
<dbReference type="AlphaFoldDB" id="A0A8J7GJ08"/>
<dbReference type="InterPro" id="IPR051011">
    <property type="entry name" value="Metal_resp_trans_reg"/>
</dbReference>
<evidence type="ECO:0000313" key="6">
    <source>
        <dbReference type="Proteomes" id="UP000622552"/>
    </source>
</evidence>
<dbReference type="InterPro" id="IPR036388">
    <property type="entry name" value="WH-like_DNA-bd_sf"/>
</dbReference>